<evidence type="ECO:0000313" key="2">
    <source>
        <dbReference type="EMBL" id="GAA2515737.1"/>
    </source>
</evidence>
<dbReference type="InterPro" id="IPR028974">
    <property type="entry name" value="TSP_type-3_rpt"/>
</dbReference>
<evidence type="ECO:0000256" key="1">
    <source>
        <dbReference type="SAM" id="MobiDB-lite"/>
    </source>
</evidence>
<protein>
    <submittedName>
        <fullName evidence="2">Uncharacterized protein</fullName>
    </submittedName>
</protein>
<proteinExistence type="predicted"/>
<reference evidence="2 3" key="1">
    <citation type="journal article" date="2019" name="Int. J. Syst. Evol. Microbiol.">
        <title>The Global Catalogue of Microorganisms (GCM) 10K type strain sequencing project: providing services to taxonomists for standard genome sequencing and annotation.</title>
        <authorList>
            <consortium name="The Broad Institute Genomics Platform"/>
            <consortium name="The Broad Institute Genome Sequencing Center for Infectious Disease"/>
            <person name="Wu L."/>
            <person name="Ma J."/>
        </authorList>
    </citation>
    <scope>NUCLEOTIDE SEQUENCE [LARGE SCALE GENOMIC DNA]</scope>
    <source>
        <strain evidence="2 3">JCM 3367</strain>
    </source>
</reference>
<keyword evidence="3" id="KW-1185">Reference proteome</keyword>
<dbReference type="Proteomes" id="UP001499978">
    <property type="component" value="Unassembled WGS sequence"/>
</dbReference>
<gene>
    <name evidence="2" type="ORF">GCM10010201_10280</name>
</gene>
<organism evidence="2 3">
    <name type="scientific">Pilimelia columellifera subsp. columellifera</name>
    <dbReference type="NCBI Taxonomy" id="706583"/>
    <lineage>
        <taxon>Bacteria</taxon>
        <taxon>Bacillati</taxon>
        <taxon>Actinomycetota</taxon>
        <taxon>Actinomycetes</taxon>
        <taxon>Micromonosporales</taxon>
        <taxon>Micromonosporaceae</taxon>
        <taxon>Pilimelia</taxon>
    </lineage>
</organism>
<dbReference type="SUPFAM" id="SSF103647">
    <property type="entry name" value="TSP type-3 repeat"/>
    <property type="match status" value="1"/>
</dbReference>
<feature type="compositionally biased region" description="Gly residues" evidence="1">
    <location>
        <begin position="97"/>
        <end position="126"/>
    </location>
</feature>
<comment type="caution">
    <text evidence="2">The sequence shown here is derived from an EMBL/GenBank/DDBJ whole genome shotgun (WGS) entry which is preliminary data.</text>
</comment>
<feature type="region of interest" description="Disordered" evidence="1">
    <location>
        <begin position="97"/>
        <end position="137"/>
    </location>
</feature>
<name>A0ABN3N7W0_9ACTN</name>
<accession>A0ABN3N7W0</accession>
<dbReference type="EMBL" id="BAAARY010000003">
    <property type="protein sequence ID" value="GAA2515737.1"/>
    <property type="molecule type" value="Genomic_DNA"/>
</dbReference>
<evidence type="ECO:0000313" key="3">
    <source>
        <dbReference type="Proteomes" id="UP001499978"/>
    </source>
</evidence>
<dbReference type="RefSeq" id="WP_344169023.1">
    <property type="nucleotide sequence ID" value="NZ_BAAARY010000003.1"/>
</dbReference>
<sequence length="219" mass="21624">MSDFDSVLERLVTDPGFAAALAANPTAALSGYQLDDAEAALLRSQAGGPVGAPSAVEQRTSQSSVFGLLSGAVWPEGAAPAAAAGGGGSTGFGPASSGGGTAGFGPAPSGGGVAGFGPAPSGGGAPAGIPDDYRTRVDADGDGRWDAHRVVAAGHGVDLVVDADAEGIAEFVGHDRDADGRIDAASYDHDGDGRAERTMVDDDGDGWLDRAVTHLRDRP</sequence>